<dbReference type="RefSeq" id="WP_324264976.1">
    <property type="nucleotide sequence ID" value="NZ_JAWLNX010000004.1"/>
</dbReference>
<reference evidence="1 2" key="1">
    <citation type="submission" date="2023-10" db="EMBL/GenBank/DDBJ databases">
        <title>Saccharopolyspora sp. nov., isolated from mangrove soil.</title>
        <authorList>
            <person name="Lu Y."/>
            <person name="Liu W."/>
        </authorList>
    </citation>
    <scope>NUCLEOTIDE SEQUENCE [LARGE SCALE GENOMIC DNA]</scope>
    <source>
        <strain evidence="1 2">S2-29</strain>
    </source>
</reference>
<protein>
    <submittedName>
        <fullName evidence="1">Uncharacterized protein</fullName>
    </submittedName>
</protein>
<dbReference type="Proteomes" id="UP001327093">
    <property type="component" value="Unassembled WGS sequence"/>
</dbReference>
<sequence length="102" mass="10825">MAATLDGIAALAVDTVFQSRVKAALARCAAAIAKESMDADTPTPLDKARRDLAVDVIENLDGFVPRFAWLVAQIPAVESGIDDAALILAVRGVWNHLARLPM</sequence>
<proteinExistence type="predicted"/>
<evidence type="ECO:0000313" key="1">
    <source>
        <dbReference type="EMBL" id="MEB3367425.1"/>
    </source>
</evidence>
<comment type="caution">
    <text evidence="1">The sequence shown here is derived from an EMBL/GenBank/DDBJ whole genome shotgun (WGS) entry which is preliminary data.</text>
</comment>
<gene>
    <name evidence="1" type="ORF">R4I43_08395</name>
</gene>
<keyword evidence="2" id="KW-1185">Reference proteome</keyword>
<organism evidence="1 2">
    <name type="scientific">Saccharopolyspora mangrovi</name>
    <dbReference type="NCBI Taxonomy" id="3082379"/>
    <lineage>
        <taxon>Bacteria</taxon>
        <taxon>Bacillati</taxon>
        <taxon>Actinomycetota</taxon>
        <taxon>Actinomycetes</taxon>
        <taxon>Pseudonocardiales</taxon>
        <taxon>Pseudonocardiaceae</taxon>
        <taxon>Saccharopolyspora</taxon>
    </lineage>
</organism>
<evidence type="ECO:0000313" key="2">
    <source>
        <dbReference type="Proteomes" id="UP001327093"/>
    </source>
</evidence>
<dbReference type="EMBL" id="JAWLNX010000004">
    <property type="protein sequence ID" value="MEB3367425.1"/>
    <property type="molecule type" value="Genomic_DNA"/>
</dbReference>
<name>A0ABU6A7R9_9PSEU</name>
<accession>A0ABU6A7R9</accession>